<dbReference type="InterPro" id="IPR008271">
    <property type="entry name" value="Ser/Thr_kinase_AS"/>
</dbReference>
<evidence type="ECO:0000256" key="2">
    <source>
        <dbReference type="ARBA" id="ARBA00022840"/>
    </source>
</evidence>
<gene>
    <name evidence="5" type="ORF">CLF_102933</name>
</gene>
<evidence type="ECO:0000259" key="4">
    <source>
        <dbReference type="PROSITE" id="PS50011"/>
    </source>
</evidence>
<dbReference type="PANTHER" id="PTHR24346">
    <property type="entry name" value="MAP/MICROTUBULE AFFINITY-REGULATING KINASE"/>
    <property type="match status" value="1"/>
</dbReference>
<organism evidence="5 6">
    <name type="scientific">Clonorchis sinensis</name>
    <name type="common">Chinese liver fluke</name>
    <dbReference type="NCBI Taxonomy" id="79923"/>
    <lineage>
        <taxon>Eukaryota</taxon>
        <taxon>Metazoa</taxon>
        <taxon>Spiralia</taxon>
        <taxon>Lophotrochozoa</taxon>
        <taxon>Platyhelminthes</taxon>
        <taxon>Trematoda</taxon>
        <taxon>Digenea</taxon>
        <taxon>Opisthorchiida</taxon>
        <taxon>Opisthorchiata</taxon>
        <taxon>Opisthorchiidae</taxon>
        <taxon>Clonorchis</taxon>
    </lineage>
</organism>
<sequence>MYRFQLVPTQFPNYLNMSSSRMLGYTSRATKIAAGTNVPLPTVISASMYCEELSNSVQSIDLHDSSGLKKRNTDSLPVSEDSEETTIAKIIQREGKPILPPGYQLSHCLAEGGMGRVFLVVNPETKDCLAAKVVSVYGRMLSVKNAEENVAKIRADLRQEAELQRRLKHHHVATVYGIRNTPSFTFMFMELLPGGELFERIPIGVGLHVQQMFIYYSQILDALHYLHTDQLIAHLDVKPENIMLTRKDRAKLIDFGWAVDLRKNPALKGPVGTTSYAAPEVFGRCSYSGPPVDIFSLGVTLLTAVTGQRCWSRANPDVDPIYKQWVDRRDLHAGPIFSRLPPDLANFLTRVLAHRPSERLTVDGIRSHPWFRRGLLRRLTPVAPPPRPVSTNRETHQDSLEFSVSSRASLQPDAPVPSSQPVYTCLTQVDPTANDLRLSQPADMTSMLMASQSANPDDMRLGFSCLMKRMTRFFSALSSVEHTMEVIRAVILQRRQLRPTSKGPGNLMVQIRNQDHPGTAFRILLYPLAGSILADCRRISGDGLLFHQTYAALYADLVAMGAVNESHPYLRMILPDQVTTDTSGESPVAPDPTHPGDQTSAPMEC</sequence>
<feature type="compositionally biased region" description="Polar residues" evidence="3">
    <location>
        <begin position="596"/>
        <end position="605"/>
    </location>
</feature>
<feature type="region of interest" description="Disordered" evidence="3">
    <location>
        <begin position="65"/>
        <end position="84"/>
    </location>
</feature>
<dbReference type="GO" id="GO:0004674">
    <property type="term" value="F:protein serine/threonine kinase activity"/>
    <property type="evidence" value="ECO:0007669"/>
    <property type="project" value="TreeGrafter"/>
</dbReference>
<feature type="region of interest" description="Disordered" evidence="3">
    <location>
        <begin position="580"/>
        <end position="605"/>
    </location>
</feature>
<keyword evidence="2" id="KW-0067">ATP-binding</keyword>
<name>H2KQ04_CLOSI</name>
<dbReference type="EMBL" id="DF142953">
    <property type="protein sequence ID" value="GAA28009.2"/>
    <property type="molecule type" value="Genomic_DNA"/>
</dbReference>
<evidence type="ECO:0000256" key="1">
    <source>
        <dbReference type="ARBA" id="ARBA00022741"/>
    </source>
</evidence>
<dbReference type="Proteomes" id="UP000008909">
    <property type="component" value="Unassembled WGS sequence"/>
</dbReference>
<dbReference type="Gene3D" id="1.10.510.10">
    <property type="entry name" value="Transferase(Phosphotransferase) domain 1"/>
    <property type="match status" value="1"/>
</dbReference>
<keyword evidence="5" id="KW-0808">Transferase</keyword>
<feature type="region of interest" description="Disordered" evidence="3">
    <location>
        <begin position="381"/>
        <end position="419"/>
    </location>
</feature>
<evidence type="ECO:0000313" key="5">
    <source>
        <dbReference type="EMBL" id="GAA28009.2"/>
    </source>
</evidence>
<dbReference type="GO" id="GO:0005737">
    <property type="term" value="C:cytoplasm"/>
    <property type="evidence" value="ECO:0007669"/>
    <property type="project" value="TreeGrafter"/>
</dbReference>
<dbReference type="GO" id="GO:0005524">
    <property type="term" value="F:ATP binding"/>
    <property type="evidence" value="ECO:0007669"/>
    <property type="project" value="UniProtKB-KW"/>
</dbReference>
<dbReference type="PROSITE" id="PS50011">
    <property type="entry name" value="PROTEIN_KINASE_DOM"/>
    <property type="match status" value="1"/>
</dbReference>
<protein>
    <submittedName>
        <fullName evidence="5">Serine/threonine-protein kinase chk1</fullName>
    </submittedName>
</protein>
<dbReference type="SUPFAM" id="SSF56112">
    <property type="entry name" value="Protein kinase-like (PK-like)"/>
    <property type="match status" value="1"/>
</dbReference>
<dbReference type="InterPro" id="IPR000719">
    <property type="entry name" value="Prot_kinase_dom"/>
</dbReference>
<dbReference type="InterPro" id="IPR011009">
    <property type="entry name" value="Kinase-like_dom_sf"/>
</dbReference>
<dbReference type="AlphaFoldDB" id="H2KQ04"/>
<dbReference type="PROSITE" id="PS00108">
    <property type="entry name" value="PROTEIN_KINASE_ST"/>
    <property type="match status" value="1"/>
</dbReference>
<dbReference type="SMART" id="SM00220">
    <property type="entry name" value="S_TKc"/>
    <property type="match status" value="1"/>
</dbReference>
<keyword evidence="5" id="KW-0418">Kinase</keyword>
<keyword evidence="6" id="KW-1185">Reference proteome</keyword>
<dbReference type="PANTHER" id="PTHR24346:SF75">
    <property type="entry name" value="AURORA KINASE"/>
    <property type="match status" value="1"/>
</dbReference>
<dbReference type="GO" id="GO:0035556">
    <property type="term" value="P:intracellular signal transduction"/>
    <property type="evidence" value="ECO:0007669"/>
    <property type="project" value="TreeGrafter"/>
</dbReference>
<evidence type="ECO:0000256" key="3">
    <source>
        <dbReference type="SAM" id="MobiDB-lite"/>
    </source>
</evidence>
<feature type="domain" description="Protein kinase" evidence="4">
    <location>
        <begin position="103"/>
        <end position="371"/>
    </location>
</feature>
<evidence type="ECO:0000313" key="6">
    <source>
        <dbReference type="Proteomes" id="UP000008909"/>
    </source>
</evidence>
<proteinExistence type="predicted"/>
<keyword evidence="1" id="KW-0547">Nucleotide-binding</keyword>
<reference key="2">
    <citation type="submission" date="2011-10" db="EMBL/GenBank/DDBJ databases">
        <title>The genome and transcriptome sequence of Clonorchis sinensis provide insights into the carcinogenic liver fluke.</title>
        <authorList>
            <person name="Wang X."/>
            <person name="Huang Y."/>
            <person name="Chen W."/>
            <person name="Liu H."/>
            <person name="Guo L."/>
            <person name="Chen Y."/>
            <person name="Luo F."/>
            <person name="Zhou W."/>
            <person name="Sun J."/>
            <person name="Mao Q."/>
            <person name="Liang P."/>
            <person name="Zhou C."/>
            <person name="Tian Y."/>
            <person name="Men J."/>
            <person name="Lv X."/>
            <person name="Huang L."/>
            <person name="Zhou J."/>
            <person name="Hu Y."/>
            <person name="Li R."/>
            <person name="Zhang F."/>
            <person name="Lei H."/>
            <person name="Li X."/>
            <person name="Hu X."/>
            <person name="Liang C."/>
            <person name="Xu J."/>
            <person name="Wu Z."/>
            <person name="Yu X."/>
        </authorList>
    </citation>
    <scope>NUCLEOTIDE SEQUENCE</scope>
    <source>
        <strain>Henan</strain>
    </source>
</reference>
<reference evidence="5" key="1">
    <citation type="journal article" date="2011" name="Genome Biol.">
        <title>The draft genome of the carcinogenic human liver fluke Clonorchis sinensis.</title>
        <authorList>
            <person name="Wang X."/>
            <person name="Chen W."/>
            <person name="Huang Y."/>
            <person name="Sun J."/>
            <person name="Men J."/>
            <person name="Liu H."/>
            <person name="Luo F."/>
            <person name="Guo L."/>
            <person name="Lv X."/>
            <person name="Deng C."/>
            <person name="Zhou C."/>
            <person name="Fan Y."/>
            <person name="Li X."/>
            <person name="Huang L."/>
            <person name="Hu Y."/>
            <person name="Liang C."/>
            <person name="Hu X."/>
            <person name="Xu J."/>
            <person name="Yu X."/>
        </authorList>
    </citation>
    <scope>NUCLEOTIDE SEQUENCE [LARGE SCALE GENOMIC DNA]</scope>
    <source>
        <strain evidence="5">Henan</strain>
    </source>
</reference>
<feature type="compositionally biased region" description="Polar residues" evidence="3">
    <location>
        <begin position="400"/>
        <end position="409"/>
    </location>
</feature>
<dbReference type="Pfam" id="PF00069">
    <property type="entry name" value="Pkinase"/>
    <property type="match status" value="1"/>
</dbReference>
<accession>H2KQ04</accession>